<dbReference type="AlphaFoldDB" id="D5EEU3"/>
<sequence>MKWIKHNVTATRNSKELSIFLSETGLEGYGFYWRVLEIIAEQIDADNISDTVTFPLKTWCKLIGNRPQTIRKLAVISGVLGVFEVGFEKEYDIEMLKIGCPHILKIADEYTARVLKQGVSKGGKNRDSIGRVSGESPSRIDKNITEKKNDPFSSENDERLSKTISLKEEKKEQEHRIKQYFDQFWKAYPRKVGKQQARKKFTSLLKNAFKKGTVERDLANLEVHLQKYLSSVQETDLKYVKHPATWLNSEDFTEPPENDGAVKEQKKLVAVEGWG</sequence>
<keyword evidence="3" id="KW-1185">Reference proteome</keyword>
<evidence type="ECO:0008006" key="4">
    <source>
        <dbReference type="Google" id="ProtNLM"/>
    </source>
</evidence>
<proteinExistence type="predicted"/>
<accession>D5EEU3</accession>
<organism evidence="2 3">
    <name type="scientific">Aminobacterium colombiense (strain DSM 12261 / ALA-1)</name>
    <dbReference type="NCBI Taxonomy" id="572547"/>
    <lineage>
        <taxon>Bacteria</taxon>
        <taxon>Thermotogati</taxon>
        <taxon>Synergistota</taxon>
        <taxon>Synergistia</taxon>
        <taxon>Synergistales</taxon>
        <taxon>Aminobacteriaceae</taxon>
        <taxon>Aminobacterium</taxon>
    </lineage>
</organism>
<dbReference type="eggNOG" id="ENOG5030NHT">
    <property type="taxonomic scope" value="Bacteria"/>
</dbReference>
<gene>
    <name evidence="2" type="ordered locus">Amico_0950</name>
</gene>
<dbReference type="KEGG" id="aco:Amico_0950"/>
<feature type="region of interest" description="Disordered" evidence="1">
    <location>
        <begin position="120"/>
        <end position="161"/>
    </location>
</feature>
<reference evidence="2 3" key="1">
    <citation type="journal article" date="2010" name="Stand. Genomic Sci.">
        <title>Complete genome sequence of Aminobacterium colombiense type strain (ALA-1).</title>
        <authorList>
            <person name="Chertkov O."/>
            <person name="Sikorski J."/>
            <person name="Brambilla E."/>
            <person name="Lapidus A."/>
            <person name="Copeland A."/>
            <person name="Glavina Del Rio T."/>
            <person name="Nolan M."/>
            <person name="Lucas S."/>
            <person name="Tice H."/>
            <person name="Cheng J.F."/>
            <person name="Han C."/>
            <person name="Detter J.C."/>
            <person name="Bruce D."/>
            <person name="Tapia R."/>
            <person name="Goodwin L."/>
            <person name="Pitluck S."/>
            <person name="Liolios K."/>
            <person name="Ivanova N."/>
            <person name="Mavromatis K."/>
            <person name="Ovchinnikova G."/>
            <person name="Pati A."/>
            <person name="Chen A."/>
            <person name="Palaniappan K."/>
            <person name="Land M."/>
            <person name="Hauser L."/>
            <person name="Chang Y.J."/>
            <person name="Jeffries C.D."/>
            <person name="Spring S."/>
            <person name="Rohde M."/>
            <person name="Goker M."/>
            <person name="Bristow J."/>
            <person name="Eisen J.A."/>
            <person name="Markowitz V."/>
            <person name="Hugenholtz P."/>
            <person name="Kyrpides N.C."/>
            <person name="Klenk H.P."/>
        </authorList>
    </citation>
    <scope>NUCLEOTIDE SEQUENCE [LARGE SCALE GENOMIC DNA]</scope>
    <source>
        <strain evidence="3">DSM 12261 / ALA-1</strain>
    </source>
</reference>
<protein>
    <recommendedName>
        <fullName evidence="4">Lin1244/Lin1753-like N-terminal domain-containing protein</fullName>
    </recommendedName>
</protein>
<dbReference type="EMBL" id="CP001997">
    <property type="protein sequence ID" value="ADE57075.1"/>
    <property type="molecule type" value="Genomic_DNA"/>
</dbReference>
<evidence type="ECO:0000313" key="3">
    <source>
        <dbReference type="Proteomes" id="UP000002366"/>
    </source>
</evidence>
<dbReference type="OrthoDB" id="291936at2"/>
<dbReference type="HOGENOM" id="CLU_1010615_0_0_0"/>
<name>D5EEU3_AMICL</name>
<feature type="compositionally biased region" description="Basic and acidic residues" evidence="1">
    <location>
        <begin position="138"/>
        <end position="161"/>
    </location>
</feature>
<dbReference type="Proteomes" id="UP000002366">
    <property type="component" value="Chromosome"/>
</dbReference>
<evidence type="ECO:0000256" key="1">
    <source>
        <dbReference type="SAM" id="MobiDB-lite"/>
    </source>
</evidence>
<dbReference type="RefSeq" id="WP_013048338.1">
    <property type="nucleotide sequence ID" value="NC_014011.1"/>
</dbReference>
<evidence type="ECO:0000313" key="2">
    <source>
        <dbReference type="EMBL" id="ADE57075.1"/>
    </source>
</evidence>
<dbReference type="STRING" id="572547.Amico_0950"/>